<evidence type="ECO:0000256" key="7">
    <source>
        <dbReference type="ARBA" id="ARBA00022989"/>
    </source>
</evidence>
<dbReference type="InterPro" id="IPR012902">
    <property type="entry name" value="N_methyl_site"/>
</dbReference>
<dbReference type="InterPro" id="IPR022346">
    <property type="entry name" value="T2SS_GspH"/>
</dbReference>
<dbReference type="NCBIfam" id="TIGR02532">
    <property type="entry name" value="IV_pilin_GFxxxE"/>
    <property type="match status" value="1"/>
</dbReference>
<proteinExistence type="inferred from homology"/>
<keyword evidence="5" id="KW-0997">Cell inner membrane</keyword>
<evidence type="ECO:0000256" key="2">
    <source>
        <dbReference type="ARBA" id="ARBA00021549"/>
    </source>
</evidence>
<evidence type="ECO:0000256" key="8">
    <source>
        <dbReference type="ARBA" id="ARBA00023136"/>
    </source>
</evidence>
<evidence type="ECO:0000256" key="9">
    <source>
        <dbReference type="ARBA" id="ARBA00025772"/>
    </source>
</evidence>
<gene>
    <name evidence="14" type="ORF">Q9312_01280</name>
</gene>
<evidence type="ECO:0000256" key="10">
    <source>
        <dbReference type="ARBA" id="ARBA00030775"/>
    </source>
</evidence>
<name>A0AA51RTY3_9GAMM</name>
<evidence type="ECO:0000256" key="1">
    <source>
        <dbReference type="ARBA" id="ARBA00004377"/>
    </source>
</evidence>
<dbReference type="RefSeq" id="WP_309202712.1">
    <property type="nucleotide sequence ID" value="NZ_CP133548.1"/>
</dbReference>
<comment type="subcellular location">
    <subcellularLocation>
        <location evidence="1">Cell inner membrane</location>
        <topology evidence="1">Single-pass membrane protein</topology>
    </subcellularLocation>
</comment>
<feature type="region of interest" description="Disordered" evidence="11">
    <location>
        <begin position="159"/>
        <end position="181"/>
    </location>
</feature>
<keyword evidence="15" id="KW-1185">Reference proteome</keyword>
<keyword evidence="8 12" id="KW-0472">Membrane</keyword>
<evidence type="ECO:0000313" key="14">
    <source>
        <dbReference type="EMBL" id="WMS87571.1"/>
    </source>
</evidence>
<comment type="similarity">
    <text evidence="9">Belongs to the GSP H family.</text>
</comment>
<dbReference type="Pfam" id="PF07963">
    <property type="entry name" value="N_methyl"/>
    <property type="match status" value="1"/>
</dbReference>
<evidence type="ECO:0000256" key="12">
    <source>
        <dbReference type="SAM" id="Phobius"/>
    </source>
</evidence>
<sequence length="181" mass="18937">MMRTTAKQVSSTRTGHYRRVTLSSGFSLIELMMAIVILGVVMAFAVPSFQSTMANNRLVSCSNKVAAAVQFAKSQAIVLRQQIVVSGLKGAAAEYKVGTDPDGNNIVDAADEMKVFSCDSDDVTVTPTPDVDFISYGTSGFRADGQGQVTFLTCNDKGKGKSLTVSTGGGVSSKDAADGDC</sequence>
<organism evidence="14 15">
    <name type="scientific">Pleionea litopenaei</name>
    <dbReference type="NCBI Taxonomy" id="3070815"/>
    <lineage>
        <taxon>Bacteria</taxon>
        <taxon>Pseudomonadati</taxon>
        <taxon>Pseudomonadota</taxon>
        <taxon>Gammaproteobacteria</taxon>
        <taxon>Oceanospirillales</taxon>
        <taxon>Pleioneaceae</taxon>
        <taxon>Pleionea</taxon>
    </lineage>
</organism>
<feature type="transmembrane region" description="Helical" evidence="12">
    <location>
        <begin position="20"/>
        <end position="46"/>
    </location>
</feature>
<dbReference type="Gene3D" id="3.55.40.10">
    <property type="entry name" value="minor pseudopilin epsh domain"/>
    <property type="match status" value="1"/>
</dbReference>
<evidence type="ECO:0000313" key="15">
    <source>
        <dbReference type="Proteomes" id="UP001239782"/>
    </source>
</evidence>
<evidence type="ECO:0000256" key="5">
    <source>
        <dbReference type="ARBA" id="ARBA00022519"/>
    </source>
</evidence>
<dbReference type="KEGG" id="plei:Q9312_01280"/>
<dbReference type="Proteomes" id="UP001239782">
    <property type="component" value="Chromosome"/>
</dbReference>
<reference evidence="14 15" key="1">
    <citation type="submission" date="2023-08" db="EMBL/GenBank/DDBJ databases">
        <title>Pleionea litopenaei sp. nov., isolated from stomach of juvenile Litopenaeus vannamei.</title>
        <authorList>
            <person name="Rho A.M."/>
            <person name="Hwang C.Y."/>
        </authorList>
    </citation>
    <scope>NUCLEOTIDE SEQUENCE [LARGE SCALE GENOMIC DNA]</scope>
    <source>
        <strain evidence="14 15">HL-JVS1</strain>
    </source>
</reference>
<keyword evidence="3" id="KW-1003">Cell membrane</keyword>
<dbReference type="EMBL" id="CP133548">
    <property type="protein sequence ID" value="WMS87571.1"/>
    <property type="molecule type" value="Genomic_DNA"/>
</dbReference>
<dbReference type="AlphaFoldDB" id="A0AA51RTY3"/>
<dbReference type="SUPFAM" id="SSF54523">
    <property type="entry name" value="Pili subunits"/>
    <property type="match status" value="1"/>
</dbReference>
<dbReference type="GO" id="GO:0005886">
    <property type="term" value="C:plasma membrane"/>
    <property type="evidence" value="ECO:0007669"/>
    <property type="project" value="UniProtKB-SubCell"/>
</dbReference>
<dbReference type="Pfam" id="PF12019">
    <property type="entry name" value="GspH"/>
    <property type="match status" value="1"/>
</dbReference>
<keyword evidence="4" id="KW-0488">Methylation</keyword>
<evidence type="ECO:0000256" key="4">
    <source>
        <dbReference type="ARBA" id="ARBA00022481"/>
    </source>
</evidence>
<feature type="domain" description="General secretion pathway GspH" evidence="13">
    <location>
        <begin position="63"/>
        <end position="169"/>
    </location>
</feature>
<keyword evidence="7 12" id="KW-1133">Transmembrane helix</keyword>
<dbReference type="GO" id="GO:0015627">
    <property type="term" value="C:type II protein secretion system complex"/>
    <property type="evidence" value="ECO:0007669"/>
    <property type="project" value="InterPro"/>
</dbReference>
<dbReference type="GO" id="GO:0015628">
    <property type="term" value="P:protein secretion by the type II secretion system"/>
    <property type="evidence" value="ECO:0007669"/>
    <property type="project" value="InterPro"/>
</dbReference>
<protein>
    <recommendedName>
        <fullName evidence="2">Type II secretion system protein H</fullName>
    </recommendedName>
    <alternativeName>
        <fullName evidence="10">General secretion pathway protein H</fullName>
    </alternativeName>
</protein>
<keyword evidence="6 12" id="KW-0812">Transmembrane</keyword>
<evidence type="ECO:0000259" key="13">
    <source>
        <dbReference type="Pfam" id="PF12019"/>
    </source>
</evidence>
<accession>A0AA51RTY3</accession>
<evidence type="ECO:0000256" key="6">
    <source>
        <dbReference type="ARBA" id="ARBA00022692"/>
    </source>
</evidence>
<evidence type="ECO:0000256" key="3">
    <source>
        <dbReference type="ARBA" id="ARBA00022475"/>
    </source>
</evidence>
<evidence type="ECO:0000256" key="11">
    <source>
        <dbReference type="SAM" id="MobiDB-lite"/>
    </source>
</evidence>
<dbReference type="PROSITE" id="PS00409">
    <property type="entry name" value="PROKAR_NTER_METHYL"/>
    <property type="match status" value="1"/>
</dbReference>
<dbReference type="InterPro" id="IPR045584">
    <property type="entry name" value="Pilin-like"/>
</dbReference>